<dbReference type="RefSeq" id="WP_109053387.1">
    <property type="nucleotide sequence ID" value="NZ_QDKJ01000003.1"/>
</dbReference>
<organism evidence="2 3">
    <name type="scientific">Brenneria roseae subsp. americana</name>
    <dbReference type="NCBI Taxonomy" id="1508507"/>
    <lineage>
        <taxon>Bacteria</taxon>
        <taxon>Pseudomonadati</taxon>
        <taxon>Pseudomonadota</taxon>
        <taxon>Gammaproteobacteria</taxon>
        <taxon>Enterobacterales</taxon>
        <taxon>Pectobacteriaceae</taxon>
        <taxon>Brenneria</taxon>
    </lineage>
</organism>
<sequence>MKTYPHLVVCTHCDSVYQHRALNVDEVARCERCQAILYRSGRLNTEHMLALTLTAAVTFVMANVYPVISVSFHSVQQAATMWQAALALANGTTFPLAICTLFLLIVAPFLQITLFGWIVFFARNGQCAPGFISLMKVLMWLRPWSMIEIGMLGFLVAAIKLSGFLQVIPGAGCWAMLALMLFIILINNQDLRPLWMLMPDRHQSKAAQHG</sequence>
<keyword evidence="3" id="KW-1185">Reference proteome</keyword>
<dbReference type="EMBL" id="QDKJ01000003">
    <property type="protein sequence ID" value="PWC14389.1"/>
    <property type="molecule type" value="Genomic_DNA"/>
</dbReference>
<feature type="transmembrane region" description="Helical" evidence="1">
    <location>
        <begin position="167"/>
        <end position="186"/>
    </location>
</feature>
<keyword evidence="1" id="KW-0472">Membrane</keyword>
<dbReference type="OrthoDB" id="9807787at2"/>
<feature type="transmembrane region" description="Helical" evidence="1">
    <location>
        <begin position="94"/>
        <end position="122"/>
    </location>
</feature>
<proteinExistence type="predicted"/>
<keyword evidence="1" id="KW-0812">Transmembrane</keyword>
<dbReference type="InterPro" id="IPR007498">
    <property type="entry name" value="PqiA-like"/>
</dbReference>
<evidence type="ECO:0000313" key="3">
    <source>
        <dbReference type="Proteomes" id="UP000245138"/>
    </source>
</evidence>
<dbReference type="AlphaFoldDB" id="A0A2U1TYA8"/>
<feature type="transmembrane region" description="Helical" evidence="1">
    <location>
        <begin position="143"/>
        <end position="161"/>
    </location>
</feature>
<evidence type="ECO:0000313" key="2">
    <source>
        <dbReference type="EMBL" id="PWC14389.1"/>
    </source>
</evidence>
<gene>
    <name evidence="2" type="ORF">B4923_05715</name>
</gene>
<protein>
    <submittedName>
        <fullName evidence="2">Paraquat-inducible membrane protein A</fullName>
    </submittedName>
</protein>
<evidence type="ECO:0000256" key="1">
    <source>
        <dbReference type="SAM" id="Phobius"/>
    </source>
</evidence>
<comment type="caution">
    <text evidence="2">The sequence shown here is derived from an EMBL/GenBank/DDBJ whole genome shotgun (WGS) entry which is preliminary data.</text>
</comment>
<feature type="transmembrane region" description="Helical" evidence="1">
    <location>
        <begin position="49"/>
        <end position="74"/>
    </location>
</feature>
<name>A0A2U1TYA8_9GAMM</name>
<accession>A0A2U1TYA8</accession>
<dbReference type="Proteomes" id="UP000245138">
    <property type="component" value="Unassembled WGS sequence"/>
</dbReference>
<dbReference type="Pfam" id="PF04403">
    <property type="entry name" value="PqiA"/>
    <property type="match status" value="1"/>
</dbReference>
<reference evidence="2 3" key="1">
    <citation type="submission" date="2018-04" db="EMBL/GenBank/DDBJ databases">
        <title>Brenneria corticis sp.nov.</title>
        <authorList>
            <person name="Li Y."/>
        </authorList>
    </citation>
    <scope>NUCLEOTIDE SEQUENCE [LARGE SCALE GENOMIC DNA]</scope>
    <source>
        <strain evidence="2 3">LMG 27715</strain>
    </source>
</reference>
<keyword evidence="1" id="KW-1133">Transmembrane helix</keyword>